<gene>
    <name evidence="2" type="ORF">ENN94_01770</name>
</gene>
<evidence type="ECO:0000313" key="2">
    <source>
        <dbReference type="EMBL" id="HDR46410.1"/>
    </source>
</evidence>
<dbReference type="InterPro" id="IPR003593">
    <property type="entry name" value="AAA+_ATPase"/>
</dbReference>
<dbReference type="PANTHER" id="PTHR35894">
    <property type="entry name" value="GENERAL SECRETION PATHWAY PROTEIN A-RELATED"/>
    <property type="match status" value="1"/>
</dbReference>
<dbReference type="SUPFAM" id="SSF52540">
    <property type="entry name" value="P-loop containing nucleoside triphosphate hydrolases"/>
    <property type="match status" value="1"/>
</dbReference>
<dbReference type="InterPro" id="IPR027417">
    <property type="entry name" value="P-loop_NTPase"/>
</dbReference>
<dbReference type="EMBL" id="DSDO01000121">
    <property type="protein sequence ID" value="HDR46410.1"/>
    <property type="molecule type" value="Genomic_DNA"/>
</dbReference>
<dbReference type="Proteomes" id="UP000886162">
    <property type="component" value="Unassembled WGS sequence"/>
</dbReference>
<dbReference type="PANTHER" id="PTHR35894:SF1">
    <property type="entry name" value="PHOSPHORIBULOKINASE _ URIDINE KINASE FAMILY"/>
    <property type="match status" value="1"/>
</dbReference>
<dbReference type="SMART" id="SM00382">
    <property type="entry name" value="AAA"/>
    <property type="match status" value="1"/>
</dbReference>
<reference evidence="2" key="1">
    <citation type="journal article" date="2020" name="mSystems">
        <title>Genome- and Community-Level Interaction Insights into Carbon Utilization and Element Cycling Functions of Hydrothermarchaeota in Hydrothermal Sediment.</title>
        <authorList>
            <person name="Zhou Z."/>
            <person name="Liu Y."/>
            <person name="Xu W."/>
            <person name="Pan J."/>
            <person name="Luo Z.H."/>
            <person name="Li M."/>
        </authorList>
    </citation>
    <scope>NUCLEOTIDE SEQUENCE [LARGE SCALE GENOMIC DNA]</scope>
    <source>
        <strain evidence="2">SpSt-1220</strain>
    </source>
</reference>
<sequence>MNYRAFFGLSKEPFAADLALDAILKTEDLLAVEQRILYTIGLGAIALVTGEVGAGKSTTLRWVCGQLHPSKYKSLWVTATSGSILELYRQLLGELDIRSASSSRAILTGQIRTQILALVQSKKQQPVLIIDEASLLRLDVFAELHTLTQFDGDSKPYLPIILAGQNNLADNLLYRSAVPLSSRIVARSHLQEVNREGMERYLTHHLKIAGLKHSAFDDQAVTAIHQGSGGLFRKANHLARGALLAAASEKSQVVTAEHVRLASTELF</sequence>
<dbReference type="InterPro" id="IPR049945">
    <property type="entry name" value="AAA_22"/>
</dbReference>
<accession>A0A831LRA2</accession>
<proteinExistence type="predicted"/>
<feature type="domain" description="AAA+ ATPase" evidence="1">
    <location>
        <begin position="42"/>
        <end position="190"/>
    </location>
</feature>
<organism evidence="2">
    <name type="scientific">Geoalkalibacter subterraneus</name>
    <dbReference type="NCBI Taxonomy" id="483547"/>
    <lineage>
        <taxon>Bacteria</taxon>
        <taxon>Pseudomonadati</taxon>
        <taxon>Thermodesulfobacteriota</taxon>
        <taxon>Desulfuromonadia</taxon>
        <taxon>Desulfuromonadales</taxon>
        <taxon>Geoalkalibacteraceae</taxon>
        <taxon>Geoalkalibacter</taxon>
    </lineage>
</organism>
<dbReference type="Pfam" id="PF13401">
    <property type="entry name" value="AAA_22"/>
    <property type="match status" value="1"/>
</dbReference>
<dbReference type="Gene3D" id="3.40.50.300">
    <property type="entry name" value="P-loop containing nucleotide triphosphate hydrolases"/>
    <property type="match status" value="1"/>
</dbReference>
<name>A0A831LRA2_9BACT</name>
<dbReference type="GO" id="GO:0016887">
    <property type="term" value="F:ATP hydrolysis activity"/>
    <property type="evidence" value="ECO:0007669"/>
    <property type="project" value="InterPro"/>
</dbReference>
<dbReference type="InterPro" id="IPR052026">
    <property type="entry name" value="ExeA_AAA_ATPase_DNA-bind"/>
</dbReference>
<evidence type="ECO:0000259" key="1">
    <source>
        <dbReference type="SMART" id="SM00382"/>
    </source>
</evidence>
<dbReference type="AlphaFoldDB" id="A0A831LRA2"/>
<protein>
    <submittedName>
        <fullName evidence="2">AAA family ATPase</fullName>
    </submittedName>
</protein>
<comment type="caution">
    <text evidence="2">The sequence shown here is derived from an EMBL/GenBank/DDBJ whole genome shotgun (WGS) entry which is preliminary data.</text>
</comment>